<feature type="transmembrane region" description="Helical" evidence="1">
    <location>
        <begin position="69"/>
        <end position="92"/>
    </location>
</feature>
<sequence>YMTQCIIGNAAAVYRCWLIWARDYRVVILPFLLLLVSIANIFITRPISVSGYMVCGLSSATRVFDSRIALWYTVFFSVVVAQNVLTTGLMSLRIWRAEKESARYRLGTGHFLPVLKIMVESAALYLFVETLLLALNSVHHNAQFIGFTFTVMTIRITLRSQKSLAHTSTTGTGGSQVKTIGSIPMRPIVIGRQVERFDDASVEGFGKERVLQDV</sequence>
<keyword evidence="1" id="KW-0472">Membrane</keyword>
<comment type="caution">
    <text evidence="2">The sequence shown here is derived from an EMBL/GenBank/DDBJ whole genome shotgun (WGS) entry which is preliminary data.</text>
</comment>
<evidence type="ECO:0000256" key="1">
    <source>
        <dbReference type="SAM" id="Phobius"/>
    </source>
</evidence>
<protein>
    <submittedName>
        <fullName evidence="2">Uncharacterized protein</fullName>
    </submittedName>
</protein>
<reference evidence="2" key="1">
    <citation type="submission" date="2023-03" db="EMBL/GenBank/DDBJ databases">
        <title>Massive genome expansion in bonnet fungi (Mycena s.s.) driven by repeated elements and novel gene families across ecological guilds.</title>
        <authorList>
            <consortium name="Lawrence Berkeley National Laboratory"/>
            <person name="Harder C.B."/>
            <person name="Miyauchi S."/>
            <person name="Viragh M."/>
            <person name="Kuo A."/>
            <person name="Thoen E."/>
            <person name="Andreopoulos B."/>
            <person name="Lu D."/>
            <person name="Skrede I."/>
            <person name="Drula E."/>
            <person name="Henrissat B."/>
            <person name="Morin E."/>
            <person name="Kohler A."/>
            <person name="Barry K."/>
            <person name="LaButti K."/>
            <person name="Morin E."/>
            <person name="Salamov A."/>
            <person name="Lipzen A."/>
            <person name="Mereny Z."/>
            <person name="Hegedus B."/>
            <person name="Baldrian P."/>
            <person name="Stursova M."/>
            <person name="Weitz H."/>
            <person name="Taylor A."/>
            <person name="Grigoriev I.V."/>
            <person name="Nagy L.G."/>
            <person name="Martin F."/>
            <person name="Kauserud H."/>
        </authorList>
    </citation>
    <scope>NUCLEOTIDE SEQUENCE</scope>
    <source>
        <strain evidence="2">9144</strain>
    </source>
</reference>
<keyword evidence="3" id="KW-1185">Reference proteome</keyword>
<organism evidence="2 3">
    <name type="scientific">Mycena pura</name>
    <dbReference type="NCBI Taxonomy" id="153505"/>
    <lineage>
        <taxon>Eukaryota</taxon>
        <taxon>Fungi</taxon>
        <taxon>Dikarya</taxon>
        <taxon>Basidiomycota</taxon>
        <taxon>Agaricomycotina</taxon>
        <taxon>Agaricomycetes</taxon>
        <taxon>Agaricomycetidae</taxon>
        <taxon>Agaricales</taxon>
        <taxon>Marasmiineae</taxon>
        <taxon>Mycenaceae</taxon>
        <taxon>Mycena</taxon>
    </lineage>
</organism>
<dbReference type="AlphaFoldDB" id="A0AAD6UQK8"/>
<evidence type="ECO:0000313" key="3">
    <source>
        <dbReference type="Proteomes" id="UP001219525"/>
    </source>
</evidence>
<gene>
    <name evidence="2" type="ORF">GGX14DRAFT_382749</name>
</gene>
<keyword evidence="1" id="KW-1133">Transmembrane helix</keyword>
<proteinExistence type="predicted"/>
<keyword evidence="1" id="KW-0812">Transmembrane</keyword>
<dbReference type="EMBL" id="JARJCW010000163">
    <property type="protein sequence ID" value="KAJ7189893.1"/>
    <property type="molecule type" value="Genomic_DNA"/>
</dbReference>
<feature type="transmembrane region" description="Helical" evidence="1">
    <location>
        <begin position="113"/>
        <end position="135"/>
    </location>
</feature>
<feature type="non-terminal residue" evidence="2">
    <location>
        <position position="1"/>
    </location>
</feature>
<name>A0AAD6UQK8_9AGAR</name>
<accession>A0AAD6UQK8</accession>
<feature type="transmembrane region" description="Helical" evidence="1">
    <location>
        <begin position="24"/>
        <end position="43"/>
    </location>
</feature>
<dbReference type="Proteomes" id="UP001219525">
    <property type="component" value="Unassembled WGS sequence"/>
</dbReference>
<evidence type="ECO:0000313" key="2">
    <source>
        <dbReference type="EMBL" id="KAJ7189893.1"/>
    </source>
</evidence>